<keyword evidence="5 8" id="KW-0732">Signal</keyword>
<keyword evidence="3" id="KW-1134">Transmembrane beta strand</keyword>
<dbReference type="GO" id="GO:0015483">
    <property type="term" value="F:long-chain fatty acid transporting porin activity"/>
    <property type="evidence" value="ECO:0007669"/>
    <property type="project" value="TreeGrafter"/>
</dbReference>
<dbReference type="SUPFAM" id="SSF56935">
    <property type="entry name" value="Porins"/>
    <property type="match status" value="1"/>
</dbReference>
<dbReference type="Gene3D" id="2.40.160.60">
    <property type="entry name" value="Outer membrane protein transport protein (OMPP1/FadL/TodX)"/>
    <property type="match status" value="1"/>
</dbReference>
<evidence type="ECO:0000256" key="4">
    <source>
        <dbReference type="ARBA" id="ARBA00022692"/>
    </source>
</evidence>
<evidence type="ECO:0000256" key="8">
    <source>
        <dbReference type="SAM" id="SignalP"/>
    </source>
</evidence>
<dbReference type="InterPro" id="IPR005017">
    <property type="entry name" value="OMPP1/FadL/TodX"/>
</dbReference>
<gene>
    <name evidence="9" type="ORF">DespoDRAFT_03167</name>
</gene>
<name>I5B643_9BACT</name>
<dbReference type="AlphaFoldDB" id="I5B643"/>
<sequence length="418" mass="46029">MKKWFLIVLIMGTAVPAFGGGIDNKQNFSAAYVGSLSRNAATDGADAAAYNPAGLMQLKNGTYLEVDLQPFTFDYDHEFNGETYTASPNLIAPMAFGVHKREKWAVWGTFTINGGGGETEYENGNIITESVENLMNAGAFSPYIPSGGALSMPYAYAKSYDYTFTTGLSFDLHPMVSVSAGIRYVRTDKEVDLHGTYNGSYILARYDQEADGFGGVIGIDIHPSDKLNIGIRYDSQVNLDWETETDTSNQLGLILLNAFGRVDGQSYARDLPAVLALGLEWKVLPRLTLKPSFSYYFEKDADWDTQNDAVDGNSFELAMALQYDLNAAWSLTAGYLYIDVDMKPENFGIIEQMSPPLDCHAVAVGTRYRISEQITLILGISGYFYTDATAPADFSKGRPQVTYDKTLYIGGIGIQYRF</sequence>
<dbReference type="STRING" id="879212.DespoDRAFT_03167"/>
<keyword evidence="6" id="KW-0472">Membrane</keyword>
<evidence type="ECO:0000256" key="7">
    <source>
        <dbReference type="ARBA" id="ARBA00023237"/>
    </source>
</evidence>
<evidence type="ECO:0000256" key="3">
    <source>
        <dbReference type="ARBA" id="ARBA00022452"/>
    </source>
</evidence>
<comment type="similarity">
    <text evidence="2">Belongs to the OmpP1/FadL family.</text>
</comment>
<reference evidence="9 10" key="1">
    <citation type="submission" date="2011-09" db="EMBL/GenBank/DDBJ databases">
        <authorList>
            <consortium name="US DOE Joint Genome Institute (JGI-PGF)"/>
            <person name="Lucas S."/>
            <person name="Han J."/>
            <person name="Lapidus A."/>
            <person name="Cheng J.-F."/>
            <person name="Goodwin L."/>
            <person name="Pitluck S."/>
            <person name="Peters L."/>
            <person name="Land M.L."/>
            <person name="Hauser L."/>
            <person name="Orellana R."/>
            <person name="Lovley D."/>
            <person name="Woyke T.J."/>
        </authorList>
    </citation>
    <scope>NUCLEOTIDE SEQUENCE [LARGE SCALE GENOMIC DNA]</scope>
    <source>
        <strain evidence="9 10">2ac9</strain>
    </source>
</reference>
<dbReference type="eggNOG" id="COG2067">
    <property type="taxonomic scope" value="Bacteria"/>
</dbReference>
<evidence type="ECO:0000313" key="9">
    <source>
        <dbReference type="EMBL" id="EIM64956.1"/>
    </source>
</evidence>
<organism evidence="9 10">
    <name type="scientific">Desulfobacter postgatei 2ac9</name>
    <dbReference type="NCBI Taxonomy" id="879212"/>
    <lineage>
        <taxon>Bacteria</taxon>
        <taxon>Pseudomonadati</taxon>
        <taxon>Thermodesulfobacteriota</taxon>
        <taxon>Desulfobacteria</taxon>
        <taxon>Desulfobacterales</taxon>
        <taxon>Desulfobacteraceae</taxon>
        <taxon>Desulfobacter</taxon>
    </lineage>
</organism>
<dbReference type="PANTHER" id="PTHR35093">
    <property type="entry name" value="OUTER MEMBRANE PROTEIN NMB0088-RELATED"/>
    <property type="match status" value="1"/>
</dbReference>
<evidence type="ECO:0000256" key="5">
    <source>
        <dbReference type="ARBA" id="ARBA00022729"/>
    </source>
</evidence>
<comment type="subcellular location">
    <subcellularLocation>
        <location evidence="1">Cell outer membrane</location>
        <topology evidence="1">Multi-pass membrane protein</topology>
    </subcellularLocation>
</comment>
<feature type="signal peptide" evidence="8">
    <location>
        <begin position="1"/>
        <end position="19"/>
    </location>
</feature>
<dbReference type="EMBL" id="CM001488">
    <property type="protein sequence ID" value="EIM64956.1"/>
    <property type="molecule type" value="Genomic_DNA"/>
</dbReference>
<protein>
    <submittedName>
        <fullName evidence="9">Long-chain fatty acid transport protein</fullName>
    </submittedName>
</protein>
<keyword evidence="10" id="KW-1185">Reference proteome</keyword>
<keyword evidence="7" id="KW-0998">Cell outer membrane</keyword>
<dbReference type="HOGENOM" id="CLU_673925_0_0_7"/>
<dbReference type="RefSeq" id="WP_004074661.1">
    <property type="nucleotide sequence ID" value="NZ_CM001488.1"/>
</dbReference>
<dbReference type="PANTHER" id="PTHR35093:SF8">
    <property type="entry name" value="OUTER MEMBRANE PROTEIN NMB0088-RELATED"/>
    <property type="match status" value="1"/>
</dbReference>
<feature type="chain" id="PRO_5003699195" evidence="8">
    <location>
        <begin position="20"/>
        <end position="418"/>
    </location>
</feature>
<evidence type="ECO:0000256" key="1">
    <source>
        <dbReference type="ARBA" id="ARBA00004571"/>
    </source>
</evidence>
<dbReference type="Proteomes" id="UP000005778">
    <property type="component" value="Chromosome"/>
</dbReference>
<evidence type="ECO:0000256" key="6">
    <source>
        <dbReference type="ARBA" id="ARBA00023136"/>
    </source>
</evidence>
<evidence type="ECO:0000313" key="10">
    <source>
        <dbReference type="Proteomes" id="UP000005778"/>
    </source>
</evidence>
<accession>I5B643</accession>
<keyword evidence="4" id="KW-0812">Transmembrane</keyword>
<dbReference type="GO" id="GO:0009279">
    <property type="term" value="C:cell outer membrane"/>
    <property type="evidence" value="ECO:0007669"/>
    <property type="project" value="UniProtKB-SubCell"/>
</dbReference>
<proteinExistence type="inferred from homology"/>
<evidence type="ECO:0000256" key="2">
    <source>
        <dbReference type="ARBA" id="ARBA00008163"/>
    </source>
</evidence>
<dbReference type="Pfam" id="PF03349">
    <property type="entry name" value="Toluene_X"/>
    <property type="match status" value="1"/>
</dbReference>
<reference evidence="9 10" key="2">
    <citation type="submission" date="2012-02" db="EMBL/GenBank/DDBJ databases">
        <title>Improved High-Quality Draft sequence of Desulfobacter postgatei 2ac9.</title>
        <authorList>
            <consortium name="US DOE Joint Genome Institute"/>
            <person name="Lucas S."/>
            <person name="Han J."/>
            <person name="Lapidus A."/>
            <person name="Cheng J.-F."/>
            <person name="Goodwin L."/>
            <person name="Pitluck S."/>
            <person name="Peters L."/>
            <person name="Ovchinnikova G."/>
            <person name="Held B."/>
            <person name="Detter J.C."/>
            <person name="Han C."/>
            <person name="Tapia R."/>
            <person name="Land M."/>
            <person name="Hauser L."/>
            <person name="Kyrpides N."/>
            <person name="Ivanova N."/>
            <person name="Pagani I."/>
            <person name="Orellana R."/>
            <person name="Lovley D."/>
            <person name="Woyke T."/>
        </authorList>
    </citation>
    <scope>NUCLEOTIDE SEQUENCE [LARGE SCALE GENOMIC DNA]</scope>
    <source>
        <strain evidence="9 10">2ac9</strain>
    </source>
</reference>